<dbReference type="Gene3D" id="1.10.10.410">
    <property type="match status" value="1"/>
</dbReference>
<dbReference type="AlphaFoldDB" id="A0A0P6XN35"/>
<dbReference type="PANTHER" id="PTHR28055:SF1">
    <property type="entry name" value="ALTERED INHERITANCE OF MITOCHONDRIA PROTEIN 41, MITOCHONDRIAL"/>
    <property type="match status" value="1"/>
</dbReference>
<dbReference type="RefSeq" id="WP_062418462.1">
    <property type="nucleotide sequence ID" value="NZ_DF967974.1"/>
</dbReference>
<accession>A0A0P6XN35</accession>
<evidence type="ECO:0008006" key="3">
    <source>
        <dbReference type="Google" id="ProtNLM"/>
    </source>
</evidence>
<sequence length="148" mass="16603">MTTKEKLEQNLKDAMRSNNELNKRVIRLALSTIKLEEVNKGKPLEEADVLNVLQKEIKMRRESIDGAQKANRPDLIQGYQEEIDVLSTYLPKQLTPEELRALAIEAIRESGAAAPADMGKVMKVLLPRVQGQIPNSEVSQVVRELLSS</sequence>
<dbReference type="PANTHER" id="PTHR28055">
    <property type="entry name" value="ALTERED INHERITANCE OF MITOCHONDRIA PROTEIN 41, MITOCHONDRIAL"/>
    <property type="match status" value="1"/>
</dbReference>
<dbReference type="Proteomes" id="UP000050501">
    <property type="component" value="Unassembled WGS sequence"/>
</dbReference>
<protein>
    <recommendedName>
        <fullName evidence="3">GatB/YqeY domain-containing protein</fullName>
    </recommendedName>
</protein>
<comment type="caution">
    <text evidence="1">The sequence shown here is derived from an EMBL/GenBank/DDBJ whole genome shotgun (WGS) entry which is preliminary data.</text>
</comment>
<reference evidence="1 2" key="1">
    <citation type="submission" date="2015-07" db="EMBL/GenBank/DDBJ databases">
        <title>Genome sequence of Levilinea saccharolytica DSM 16555.</title>
        <authorList>
            <person name="Hemp J."/>
            <person name="Ward L.M."/>
            <person name="Pace L.A."/>
            <person name="Fischer W.W."/>
        </authorList>
    </citation>
    <scope>NUCLEOTIDE SEQUENCE [LARGE SCALE GENOMIC DNA]</scope>
    <source>
        <strain evidence="1 2">KIBI-1</strain>
    </source>
</reference>
<dbReference type="InterPro" id="IPR003789">
    <property type="entry name" value="Asn/Gln_tRNA_amidoTrase-B-like"/>
</dbReference>
<evidence type="ECO:0000313" key="1">
    <source>
        <dbReference type="EMBL" id="KPL84991.1"/>
    </source>
</evidence>
<dbReference type="InterPro" id="IPR019004">
    <property type="entry name" value="YqeY/Aim41"/>
</dbReference>
<evidence type="ECO:0000313" key="2">
    <source>
        <dbReference type="Proteomes" id="UP000050501"/>
    </source>
</evidence>
<dbReference type="GO" id="GO:0016884">
    <property type="term" value="F:carbon-nitrogen ligase activity, with glutamine as amido-N-donor"/>
    <property type="evidence" value="ECO:0007669"/>
    <property type="project" value="InterPro"/>
</dbReference>
<dbReference type="OrthoDB" id="9794041at2"/>
<keyword evidence="2" id="KW-1185">Reference proteome</keyword>
<proteinExistence type="predicted"/>
<dbReference type="InterPro" id="IPR023168">
    <property type="entry name" value="GatB_Yqey_C_2"/>
</dbReference>
<dbReference type="InterPro" id="IPR042184">
    <property type="entry name" value="YqeY/Aim41_N"/>
</dbReference>
<dbReference type="Pfam" id="PF09424">
    <property type="entry name" value="YqeY"/>
    <property type="match status" value="1"/>
</dbReference>
<dbReference type="STRING" id="229921.ADN01_06315"/>
<organism evidence="1 2">
    <name type="scientific">Levilinea saccharolytica</name>
    <dbReference type="NCBI Taxonomy" id="229921"/>
    <lineage>
        <taxon>Bacteria</taxon>
        <taxon>Bacillati</taxon>
        <taxon>Chloroflexota</taxon>
        <taxon>Anaerolineae</taxon>
        <taxon>Anaerolineales</taxon>
        <taxon>Anaerolineaceae</taxon>
        <taxon>Levilinea</taxon>
    </lineage>
</organism>
<dbReference type="EMBL" id="LGCM01000027">
    <property type="protein sequence ID" value="KPL84991.1"/>
    <property type="molecule type" value="Genomic_DNA"/>
</dbReference>
<dbReference type="Gene3D" id="1.10.1510.10">
    <property type="entry name" value="Uncharacterised protein YqeY/AIM41 PF09424, N-terminal domain"/>
    <property type="match status" value="1"/>
</dbReference>
<dbReference type="SUPFAM" id="SSF89095">
    <property type="entry name" value="GatB/YqeY motif"/>
    <property type="match status" value="1"/>
</dbReference>
<name>A0A0P6XN35_9CHLR</name>
<gene>
    <name evidence="1" type="ORF">ADN01_06315</name>
</gene>